<comment type="caution">
    <text evidence="2">The sequence shown here is derived from an EMBL/GenBank/DDBJ whole genome shotgun (WGS) entry which is preliminary data.</text>
</comment>
<keyword evidence="3" id="KW-1185">Reference proteome</keyword>
<protein>
    <recommendedName>
        <fullName evidence="4">ATP-dependent Clp protease proteolytic subunit</fullName>
    </recommendedName>
</protein>
<dbReference type="AlphaFoldDB" id="A0A6M1TPX7"/>
<dbReference type="InterPro" id="IPR029045">
    <property type="entry name" value="ClpP/crotonase-like_dom_sf"/>
</dbReference>
<accession>A0A6M1TPX7</accession>
<feature type="chain" id="PRO_5027048748" description="ATP-dependent Clp protease proteolytic subunit" evidence="1">
    <location>
        <begin position="20"/>
        <end position="228"/>
    </location>
</feature>
<sequence length="228" mass="24886">MSRTLLLLGLLALPALAHAETRFTLDGNRLIYDTAHPVDASLIDPASGMTADDTVGDIAYEDIGALRSILERHEGRLDTMRLTSDGGYIEAAYEMAAIIEDYGLRTEVHGECASACAILFAAGTERRMNRGGRIGLHPSSWGVESMRAYYEDTKDEAGWRDEFAFAEWVYDEGQRDANKLISHLLRHGVSPDFAVKVVSVGMGTMWYPTRAEMEASGLITATPAAPAD</sequence>
<evidence type="ECO:0000313" key="3">
    <source>
        <dbReference type="Proteomes" id="UP000474758"/>
    </source>
</evidence>
<dbReference type="SUPFAM" id="SSF52096">
    <property type="entry name" value="ClpP/crotonase"/>
    <property type="match status" value="1"/>
</dbReference>
<dbReference type="Gene3D" id="3.90.226.10">
    <property type="entry name" value="2-enoyl-CoA Hydratase, Chain A, domain 1"/>
    <property type="match status" value="1"/>
</dbReference>
<name>A0A6M1TPX7_9RHOB</name>
<dbReference type="Proteomes" id="UP000474758">
    <property type="component" value="Unassembled WGS sequence"/>
</dbReference>
<evidence type="ECO:0008006" key="4">
    <source>
        <dbReference type="Google" id="ProtNLM"/>
    </source>
</evidence>
<evidence type="ECO:0000256" key="1">
    <source>
        <dbReference type="SAM" id="SignalP"/>
    </source>
</evidence>
<gene>
    <name evidence="2" type="ORF">G5V65_04205</name>
</gene>
<proteinExistence type="predicted"/>
<reference evidence="2 3" key="1">
    <citation type="submission" date="2020-02" db="EMBL/GenBank/DDBJ databases">
        <title>Rhodobacter translucens sp. nov., a novel bacterium isolated from activated sludge.</title>
        <authorList>
            <person name="Liu J."/>
        </authorList>
    </citation>
    <scope>NUCLEOTIDE SEQUENCE [LARGE SCALE GENOMIC DNA]</scope>
    <source>
        <strain evidence="2 3">HX-7-19</strain>
    </source>
</reference>
<evidence type="ECO:0000313" key="2">
    <source>
        <dbReference type="EMBL" id="NGQ90087.1"/>
    </source>
</evidence>
<feature type="signal peptide" evidence="1">
    <location>
        <begin position="1"/>
        <end position="19"/>
    </location>
</feature>
<organism evidence="2 3">
    <name type="scientific">Paragemmobacter kunshanensis</name>
    <dbReference type="NCBI Taxonomy" id="2583234"/>
    <lineage>
        <taxon>Bacteria</taxon>
        <taxon>Pseudomonadati</taxon>
        <taxon>Pseudomonadota</taxon>
        <taxon>Alphaproteobacteria</taxon>
        <taxon>Rhodobacterales</taxon>
        <taxon>Paracoccaceae</taxon>
        <taxon>Paragemmobacter</taxon>
    </lineage>
</organism>
<keyword evidence="1" id="KW-0732">Signal</keyword>
<dbReference type="RefSeq" id="WP_165047326.1">
    <property type="nucleotide sequence ID" value="NZ_JAALFE010000003.1"/>
</dbReference>
<dbReference type="EMBL" id="JAALFE010000003">
    <property type="protein sequence ID" value="NGQ90087.1"/>
    <property type="molecule type" value="Genomic_DNA"/>
</dbReference>